<accession>A0A7W4W027</accession>
<dbReference type="Gene3D" id="3.90.25.10">
    <property type="entry name" value="UDP-galactose 4-epimerase, domain 1"/>
    <property type="match status" value="1"/>
</dbReference>
<dbReference type="GO" id="GO:0003978">
    <property type="term" value="F:UDP-glucose 4-epimerase activity"/>
    <property type="evidence" value="ECO:0007669"/>
    <property type="project" value="UniProtKB-EC"/>
</dbReference>
<dbReference type="InterPro" id="IPR001509">
    <property type="entry name" value="Epimerase_deHydtase"/>
</dbReference>
<dbReference type="Gene3D" id="3.40.50.720">
    <property type="entry name" value="NAD(P)-binding Rossmann-like Domain"/>
    <property type="match status" value="1"/>
</dbReference>
<feature type="domain" description="NAD-dependent epimerase/dehydratase" evidence="1">
    <location>
        <begin position="95"/>
        <end position="217"/>
    </location>
</feature>
<keyword evidence="2" id="KW-0413">Isomerase</keyword>
<evidence type="ECO:0000313" key="3">
    <source>
        <dbReference type="Proteomes" id="UP000589626"/>
    </source>
</evidence>
<organism evidence="2 3">
    <name type="scientific">Nocardioides soli</name>
    <dbReference type="NCBI Taxonomy" id="1036020"/>
    <lineage>
        <taxon>Bacteria</taxon>
        <taxon>Bacillati</taxon>
        <taxon>Actinomycetota</taxon>
        <taxon>Actinomycetes</taxon>
        <taxon>Propionibacteriales</taxon>
        <taxon>Nocardioidaceae</taxon>
        <taxon>Nocardioides</taxon>
    </lineage>
</organism>
<dbReference type="Proteomes" id="UP000589626">
    <property type="component" value="Unassembled WGS sequence"/>
</dbReference>
<dbReference type="SUPFAM" id="SSF51735">
    <property type="entry name" value="NAD(P)-binding Rossmann-fold domains"/>
    <property type="match status" value="1"/>
</dbReference>
<sequence length="307" mass="31823">MTTLLVGRGLLGGHVEERLRATGDDVHTVAVPWADHAAALGALRHAAEIVGARSGWRLAWCAGAGVVATPAAELAAEVRLFGAFVGTLTHPPASMFLASSAGGLYAGSPDPPPFDEGSTVAALAPYGVAKLDMEELAGLLTARGTRLLVGRISNLYGPGQDLSKPQGLIAQLCLAHETRRTLNVHVSLDTLRDYLFVDDAAAMIVAGLDLLDAEPPGTTVTKVLASGRAASIAAVVAEATRVLRRHPRLSTRQAAGGQVRDLRLRSVVWPEVDAMARTPFAAGLRATADDVAARTRSAAGRSTRAGG</sequence>
<reference evidence="2 3" key="1">
    <citation type="submission" date="2020-08" db="EMBL/GenBank/DDBJ databases">
        <title>Sequencing the genomes of 1000 actinobacteria strains.</title>
        <authorList>
            <person name="Klenk H.-P."/>
        </authorList>
    </citation>
    <scope>NUCLEOTIDE SEQUENCE [LARGE SCALE GENOMIC DNA]</scope>
    <source>
        <strain evidence="2 3">DSM 105498</strain>
    </source>
</reference>
<gene>
    <name evidence="2" type="ORF">FHU40_004772</name>
</gene>
<dbReference type="EMBL" id="JACHWR010000004">
    <property type="protein sequence ID" value="MBB3044919.1"/>
    <property type="molecule type" value="Genomic_DNA"/>
</dbReference>
<keyword evidence="3" id="KW-1185">Reference proteome</keyword>
<comment type="caution">
    <text evidence="2">The sequence shown here is derived from an EMBL/GenBank/DDBJ whole genome shotgun (WGS) entry which is preliminary data.</text>
</comment>
<name>A0A7W4W027_9ACTN</name>
<dbReference type="Pfam" id="PF01370">
    <property type="entry name" value="Epimerase"/>
    <property type="match status" value="1"/>
</dbReference>
<dbReference type="RefSeq" id="WP_183594930.1">
    <property type="nucleotide sequence ID" value="NZ_JACHWR010000004.1"/>
</dbReference>
<protein>
    <submittedName>
        <fullName evidence="2">UDP-glucose 4-epimerase</fullName>
        <ecNumber evidence="2">5.1.3.2</ecNumber>
    </submittedName>
</protein>
<evidence type="ECO:0000313" key="2">
    <source>
        <dbReference type="EMBL" id="MBB3044919.1"/>
    </source>
</evidence>
<proteinExistence type="predicted"/>
<dbReference type="EC" id="5.1.3.2" evidence="2"/>
<dbReference type="AlphaFoldDB" id="A0A7W4W027"/>
<dbReference type="InterPro" id="IPR036291">
    <property type="entry name" value="NAD(P)-bd_dom_sf"/>
</dbReference>
<evidence type="ECO:0000259" key="1">
    <source>
        <dbReference type="Pfam" id="PF01370"/>
    </source>
</evidence>